<comment type="caution">
    <text evidence="3">The sequence shown here is derived from an EMBL/GenBank/DDBJ whole genome shotgun (WGS) entry which is preliminary data.</text>
</comment>
<evidence type="ECO:0000256" key="2">
    <source>
        <dbReference type="SAM" id="SignalP"/>
    </source>
</evidence>
<feature type="chain" id="PRO_5047480478" evidence="2">
    <location>
        <begin position="28"/>
        <end position="146"/>
    </location>
</feature>
<keyword evidence="4" id="KW-1185">Reference proteome</keyword>
<protein>
    <submittedName>
        <fullName evidence="3">Uncharacterized protein</fullName>
    </submittedName>
</protein>
<gene>
    <name evidence="3" type="primary">A10g500870.1_BraROA</name>
    <name evidence="3" type="ORF">IGI04_039561</name>
</gene>
<evidence type="ECO:0000313" key="3">
    <source>
        <dbReference type="EMBL" id="KAG5374965.1"/>
    </source>
</evidence>
<evidence type="ECO:0000256" key="1">
    <source>
        <dbReference type="SAM" id="MobiDB-lite"/>
    </source>
</evidence>
<keyword evidence="2" id="KW-0732">Signal</keyword>
<evidence type="ECO:0000313" key="4">
    <source>
        <dbReference type="Proteomes" id="UP000823674"/>
    </source>
</evidence>
<dbReference type="EMBL" id="JADBGQ010000010">
    <property type="protein sequence ID" value="KAG5374965.1"/>
    <property type="molecule type" value="Genomic_DNA"/>
</dbReference>
<feature type="region of interest" description="Disordered" evidence="1">
    <location>
        <begin position="30"/>
        <end position="68"/>
    </location>
</feature>
<dbReference type="Proteomes" id="UP000823674">
    <property type="component" value="Chromosome A10"/>
</dbReference>
<sequence>MKFFFSFFSSLTSSLCLLLFSVGREMAKPIETTTAPPHRSPPIDSTPIKTTTDPPNRHRSSTDPSSMTISRGGTLPLCFDRICLLWFRRNVVSRVAELKQVKGCLVSQEQFFVNKSLSRKSGELGALGVMITEHLCVVLSCAVFLW</sequence>
<feature type="signal peptide" evidence="2">
    <location>
        <begin position="1"/>
        <end position="27"/>
    </location>
</feature>
<name>A0ABQ7KN65_BRACM</name>
<proteinExistence type="predicted"/>
<accession>A0ABQ7KN65</accession>
<organism evidence="3 4">
    <name type="scientific">Brassica rapa subsp. trilocularis</name>
    <dbReference type="NCBI Taxonomy" id="1813537"/>
    <lineage>
        <taxon>Eukaryota</taxon>
        <taxon>Viridiplantae</taxon>
        <taxon>Streptophyta</taxon>
        <taxon>Embryophyta</taxon>
        <taxon>Tracheophyta</taxon>
        <taxon>Spermatophyta</taxon>
        <taxon>Magnoliopsida</taxon>
        <taxon>eudicotyledons</taxon>
        <taxon>Gunneridae</taxon>
        <taxon>Pentapetalae</taxon>
        <taxon>rosids</taxon>
        <taxon>malvids</taxon>
        <taxon>Brassicales</taxon>
        <taxon>Brassicaceae</taxon>
        <taxon>Brassiceae</taxon>
        <taxon>Brassica</taxon>
    </lineage>
</organism>
<reference evidence="3 4" key="1">
    <citation type="submission" date="2021-03" db="EMBL/GenBank/DDBJ databases">
        <authorList>
            <person name="King G.J."/>
            <person name="Bancroft I."/>
            <person name="Baten A."/>
            <person name="Bloomfield J."/>
            <person name="Borpatragohain P."/>
            <person name="He Z."/>
            <person name="Irish N."/>
            <person name="Irwin J."/>
            <person name="Liu K."/>
            <person name="Mauleon R.P."/>
            <person name="Moore J."/>
            <person name="Morris R."/>
            <person name="Ostergaard L."/>
            <person name="Wang B."/>
            <person name="Wells R."/>
        </authorList>
    </citation>
    <scope>NUCLEOTIDE SEQUENCE [LARGE SCALE GENOMIC DNA]</scope>
    <source>
        <strain evidence="3">R-o-18</strain>
        <tissue evidence="3">Leaf</tissue>
    </source>
</reference>